<dbReference type="Gene3D" id="3.30.70.270">
    <property type="match status" value="2"/>
</dbReference>
<sequence length="182" mass="21499">MLAPEGRKRVSFITYVGTLCYLAMHFELKNVGNTYQQLVDKIFYPKIGRNINVYVDDMLVKSKEVRNHVEDFKETFSVMRKYRLKHNPEKCAFGVREDRFLDFMVTKRGIESNRLKIKAILDMKAPINVNEVQWLTERIAALSRFISESAEKSLPFFKVLRKVKNFEWETACQQASEELKKY</sequence>
<dbReference type="InterPro" id="IPR000477">
    <property type="entry name" value="RT_dom"/>
</dbReference>
<dbReference type="SUPFAM" id="SSF56672">
    <property type="entry name" value="DNA/RNA polymerases"/>
    <property type="match status" value="1"/>
</dbReference>
<protein>
    <submittedName>
        <fullName evidence="2">Retrovirus-related Pol polyprotein from transposon.6</fullName>
    </submittedName>
</protein>
<organism evidence="2">
    <name type="scientific">Sesamum radiatum</name>
    <name type="common">Black benniseed</name>
    <dbReference type="NCBI Taxonomy" id="300843"/>
    <lineage>
        <taxon>Eukaryota</taxon>
        <taxon>Viridiplantae</taxon>
        <taxon>Streptophyta</taxon>
        <taxon>Embryophyta</taxon>
        <taxon>Tracheophyta</taxon>
        <taxon>Spermatophyta</taxon>
        <taxon>Magnoliopsida</taxon>
        <taxon>eudicotyledons</taxon>
        <taxon>Gunneridae</taxon>
        <taxon>Pentapetalae</taxon>
        <taxon>asterids</taxon>
        <taxon>lamiids</taxon>
        <taxon>Lamiales</taxon>
        <taxon>Pedaliaceae</taxon>
        <taxon>Sesamum</taxon>
    </lineage>
</organism>
<evidence type="ECO:0000259" key="1">
    <source>
        <dbReference type="Pfam" id="PF00078"/>
    </source>
</evidence>
<dbReference type="PANTHER" id="PTHR24559">
    <property type="entry name" value="TRANSPOSON TY3-I GAG-POL POLYPROTEIN"/>
    <property type="match status" value="1"/>
</dbReference>
<proteinExistence type="predicted"/>
<dbReference type="EMBL" id="JACGWJ010000020">
    <property type="protein sequence ID" value="KAL0340209.1"/>
    <property type="molecule type" value="Genomic_DNA"/>
</dbReference>
<gene>
    <name evidence="2" type="ORF">Sradi_4537700</name>
</gene>
<dbReference type="PANTHER" id="PTHR24559:SF430">
    <property type="entry name" value="RNA-DIRECTED DNA POLYMERASE"/>
    <property type="match status" value="1"/>
</dbReference>
<dbReference type="InterPro" id="IPR043502">
    <property type="entry name" value="DNA/RNA_pol_sf"/>
</dbReference>
<comment type="caution">
    <text evidence="2">The sequence shown here is derived from an EMBL/GenBank/DDBJ whole genome shotgun (WGS) entry which is preliminary data.</text>
</comment>
<dbReference type="InterPro" id="IPR053134">
    <property type="entry name" value="RNA-dir_DNA_polymerase"/>
</dbReference>
<dbReference type="AlphaFoldDB" id="A0AAW2NBF0"/>
<dbReference type="InterPro" id="IPR043128">
    <property type="entry name" value="Rev_trsase/Diguanyl_cyclase"/>
</dbReference>
<dbReference type="CDD" id="cd01647">
    <property type="entry name" value="RT_LTR"/>
    <property type="match status" value="1"/>
</dbReference>
<name>A0AAW2NBF0_SESRA</name>
<feature type="domain" description="Reverse transcriptase" evidence="1">
    <location>
        <begin position="26"/>
        <end position="101"/>
    </location>
</feature>
<reference evidence="2" key="2">
    <citation type="journal article" date="2024" name="Plant">
        <title>Genomic evolution and insights into agronomic trait innovations of Sesamum species.</title>
        <authorList>
            <person name="Miao H."/>
            <person name="Wang L."/>
            <person name="Qu L."/>
            <person name="Liu H."/>
            <person name="Sun Y."/>
            <person name="Le M."/>
            <person name="Wang Q."/>
            <person name="Wei S."/>
            <person name="Zheng Y."/>
            <person name="Lin W."/>
            <person name="Duan Y."/>
            <person name="Cao H."/>
            <person name="Xiong S."/>
            <person name="Wang X."/>
            <person name="Wei L."/>
            <person name="Li C."/>
            <person name="Ma Q."/>
            <person name="Ju M."/>
            <person name="Zhao R."/>
            <person name="Li G."/>
            <person name="Mu C."/>
            <person name="Tian Q."/>
            <person name="Mei H."/>
            <person name="Zhang T."/>
            <person name="Gao T."/>
            <person name="Zhang H."/>
        </authorList>
    </citation>
    <scope>NUCLEOTIDE SEQUENCE</scope>
    <source>
        <strain evidence="2">G02</strain>
    </source>
</reference>
<dbReference type="Pfam" id="PF00078">
    <property type="entry name" value="RVT_1"/>
    <property type="match status" value="1"/>
</dbReference>
<accession>A0AAW2NBF0</accession>
<evidence type="ECO:0000313" key="2">
    <source>
        <dbReference type="EMBL" id="KAL0340209.1"/>
    </source>
</evidence>
<reference evidence="2" key="1">
    <citation type="submission" date="2020-06" db="EMBL/GenBank/DDBJ databases">
        <authorList>
            <person name="Li T."/>
            <person name="Hu X."/>
            <person name="Zhang T."/>
            <person name="Song X."/>
            <person name="Zhang H."/>
            <person name="Dai N."/>
            <person name="Sheng W."/>
            <person name="Hou X."/>
            <person name="Wei L."/>
        </authorList>
    </citation>
    <scope>NUCLEOTIDE SEQUENCE</scope>
    <source>
        <strain evidence="2">G02</strain>
        <tissue evidence="2">Leaf</tissue>
    </source>
</reference>